<name>A0A552EQK5_MICAE</name>
<gene>
    <name evidence="2" type="ORF">EWV92_11615</name>
</gene>
<dbReference type="Pfam" id="PF13701">
    <property type="entry name" value="DDE_Tnp_1_4"/>
    <property type="match status" value="1"/>
</dbReference>
<dbReference type="EMBL" id="SFBI01000100">
    <property type="protein sequence ID" value="TRU36762.1"/>
    <property type="molecule type" value="Genomic_DNA"/>
</dbReference>
<evidence type="ECO:0000313" key="2">
    <source>
        <dbReference type="EMBL" id="TRU36762.1"/>
    </source>
</evidence>
<dbReference type="AlphaFoldDB" id="A0A552EQK5"/>
<organism evidence="2 3">
    <name type="scientific">Microcystis aeruginosa Ma_MB_S_20031200_S102</name>
    <dbReference type="NCBI Taxonomy" id="2486254"/>
    <lineage>
        <taxon>Bacteria</taxon>
        <taxon>Bacillati</taxon>
        <taxon>Cyanobacteriota</taxon>
        <taxon>Cyanophyceae</taxon>
        <taxon>Oscillatoriophycideae</taxon>
        <taxon>Chroococcales</taxon>
        <taxon>Microcystaceae</taxon>
        <taxon>Microcystis</taxon>
    </lineage>
</organism>
<sequence>MPLLITSLYSTDLVLSRLDLSSDVGVLLVRQAEEQLKICEGLADCLEDNREPCKVKHSPNQLISQRVYQFDRTHRSLPTFFPVASRF</sequence>
<comment type="caution">
    <text evidence="2">The sequence shown here is derived from an EMBL/GenBank/DDBJ whole genome shotgun (WGS) entry which is preliminary data.</text>
</comment>
<proteinExistence type="predicted"/>
<dbReference type="Proteomes" id="UP000317708">
    <property type="component" value="Unassembled WGS sequence"/>
</dbReference>
<dbReference type="InterPro" id="IPR025668">
    <property type="entry name" value="Tnp_DDE_dom"/>
</dbReference>
<evidence type="ECO:0000313" key="3">
    <source>
        <dbReference type="Proteomes" id="UP000317708"/>
    </source>
</evidence>
<feature type="domain" description="Transposase DDE" evidence="1">
    <location>
        <begin position="19"/>
        <end position="69"/>
    </location>
</feature>
<accession>A0A552EQK5</accession>
<evidence type="ECO:0000259" key="1">
    <source>
        <dbReference type="Pfam" id="PF13701"/>
    </source>
</evidence>
<reference evidence="2 3" key="1">
    <citation type="submission" date="2019-01" db="EMBL/GenBank/DDBJ databases">
        <title>Coherence of Microcystis species and biogeography revealed through population genomics.</title>
        <authorList>
            <person name="Perez-Carrascal O.M."/>
            <person name="Terrat Y."/>
            <person name="Giani A."/>
            <person name="Fortin N."/>
            <person name="Tromas N."/>
            <person name="Shapiro B.J."/>
        </authorList>
    </citation>
    <scope>NUCLEOTIDE SEQUENCE [LARGE SCALE GENOMIC DNA]</scope>
    <source>
        <strain evidence="2">Ma_MB_S_20031200_S102</strain>
    </source>
</reference>
<protein>
    <recommendedName>
        <fullName evidence="1">Transposase DDE domain-containing protein</fullName>
    </recommendedName>
</protein>